<proteinExistence type="predicted"/>
<evidence type="ECO:0000256" key="1">
    <source>
        <dbReference type="SAM" id="MobiDB-lite"/>
    </source>
</evidence>
<organism evidence="2 3">
    <name type="scientific">Setaria digitata</name>
    <dbReference type="NCBI Taxonomy" id="48799"/>
    <lineage>
        <taxon>Eukaryota</taxon>
        <taxon>Metazoa</taxon>
        <taxon>Ecdysozoa</taxon>
        <taxon>Nematoda</taxon>
        <taxon>Chromadorea</taxon>
        <taxon>Rhabditida</taxon>
        <taxon>Spirurina</taxon>
        <taxon>Spiruromorpha</taxon>
        <taxon>Filarioidea</taxon>
        <taxon>Setariidae</taxon>
        <taxon>Setaria</taxon>
    </lineage>
</organism>
<feature type="region of interest" description="Disordered" evidence="1">
    <location>
        <begin position="289"/>
        <end position="308"/>
    </location>
</feature>
<protein>
    <submittedName>
        <fullName evidence="3">Uncharacterized protein</fullName>
    </submittedName>
</protein>
<reference evidence="3" key="1">
    <citation type="submission" date="2022-11" db="UniProtKB">
        <authorList>
            <consortium name="WormBaseParasite"/>
        </authorList>
    </citation>
    <scope>IDENTIFICATION</scope>
</reference>
<dbReference type="AlphaFoldDB" id="A0A915Q6A3"/>
<dbReference type="Proteomes" id="UP000887581">
    <property type="component" value="Unplaced"/>
</dbReference>
<feature type="compositionally biased region" description="Low complexity" evidence="1">
    <location>
        <begin position="250"/>
        <end position="259"/>
    </location>
</feature>
<keyword evidence="2" id="KW-1185">Reference proteome</keyword>
<name>A0A915Q6A3_9BILA</name>
<sequence length="385" mass="44989">MSELPVPRCASDAYQYINRIIENTLEQTEQILLKLKTRRDDTIINVRNKTIKLSERSVEKHDKRAVYMQHRPNNVGRSAKKDRHDSGTEMLPAVTLQYPRKTNNASWQLTDLLHFPVDNEERNLRFTDRIFTSLDQKSIMLMREYDDSFSRVNRHQGPEFSDCCQEQSKRKGRHQGHAESELQKFPNKEELSSQQNMSTSSSRTNLTAEDEFKSRSTEDDYCTESSVEFFDEQMTSSGNSSAHCSRRSSSDTSIHFHSSPTVDIQDSQKTRREVKYRKNVKSTSALERELAMEHPSSPEDDEMSVTNKRLVAEKKDEIGHRRRKEKRKKQQLLQKQRSLTFLTGHLPKHSHTSVVDPKGRHKIVMKGWKPHFKVKKIWLQDLSKE</sequence>
<dbReference type="WBParaSite" id="sdigi.contig69.g3550.t1">
    <property type="protein sequence ID" value="sdigi.contig69.g3550.t1"/>
    <property type="gene ID" value="sdigi.contig69.g3550"/>
</dbReference>
<feature type="compositionally biased region" description="Basic and acidic residues" evidence="1">
    <location>
        <begin position="176"/>
        <end position="191"/>
    </location>
</feature>
<feature type="region of interest" description="Disordered" evidence="1">
    <location>
        <begin position="152"/>
        <end position="219"/>
    </location>
</feature>
<feature type="region of interest" description="Disordered" evidence="1">
    <location>
        <begin position="233"/>
        <end position="275"/>
    </location>
</feature>
<evidence type="ECO:0000313" key="3">
    <source>
        <dbReference type="WBParaSite" id="sdigi.contig69.g3550.t1"/>
    </source>
</evidence>
<feature type="compositionally biased region" description="Low complexity" evidence="1">
    <location>
        <begin position="192"/>
        <end position="205"/>
    </location>
</feature>
<evidence type="ECO:0000313" key="2">
    <source>
        <dbReference type="Proteomes" id="UP000887581"/>
    </source>
</evidence>
<accession>A0A915Q6A3</accession>